<feature type="domain" description="FAD-binding PCMH-type" evidence="8">
    <location>
        <begin position="1"/>
        <end position="120"/>
    </location>
</feature>
<keyword evidence="3" id="KW-0017">Alkaloid metabolism</keyword>
<dbReference type="PANTHER" id="PTHR32448">
    <property type="entry name" value="OS08G0158400 PROTEIN"/>
    <property type="match status" value="1"/>
</dbReference>
<keyword evidence="6" id="KW-0274">FAD</keyword>
<dbReference type="AlphaFoldDB" id="A0AAV3Q3J1"/>
<dbReference type="InterPro" id="IPR016169">
    <property type="entry name" value="FAD-bd_PCMH_sub2"/>
</dbReference>
<comment type="similarity">
    <text evidence="2">Belongs to the oxygen-dependent FAD-linked oxidoreductase family.</text>
</comment>
<evidence type="ECO:0000256" key="2">
    <source>
        <dbReference type="ARBA" id="ARBA00005466"/>
    </source>
</evidence>
<dbReference type="InterPro" id="IPR036318">
    <property type="entry name" value="FAD-bd_PCMH-like_sf"/>
</dbReference>
<evidence type="ECO:0000259" key="8">
    <source>
        <dbReference type="PROSITE" id="PS51387"/>
    </source>
</evidence>
<sequence length="401" mass="45751">MRNLKSISIDTKNKVAWVQGGSLLGEVYYKIANISRNLAFPAGLCPTVGVGGHISGGGIGTLVRKYGIAADNIIDARIMNVKGDILDRKSMGEDLFWAIRGGGVASFGVLLEWKFNLVDVPSIVSAFRVNRTLEQNATKIVHKWQEILPKFGKDLFIRVSITRLEYENGKRTVQVTFESLYLGGVGKLFKKIEEIFPELGLKREDCSEMSWIDSALYFSMLPSGATLDDLVSTPTYPKSYYKAKSDLVTKPIPEFALEGLWKKFFVDEAKEAQLIFHPYGGRMDEIKDDEIPFPHRKGNLFEIQHLVYWDEKDNKKSMKFINWIRNLYDYMTPYVSKSPRAAYFNYRDLDLGVNNEKRSSYAQASIWGIRYFKGNFFKLAQVKTKVDPENFFRSEQSIPTL</sequence>
<evidence type="ECO:0000256" key="1">
    <source>
        <dbReference type="ARBA" id="ARBA00004913"/>
    </source>
</evidence>
<dbReference type="SUPFAM" id="SSF56176">
    <property type="entry name" value="FAD-binding/transporter-associated domain-like"/>
    <property type="match status" value="1"/>
</dbReference>
<evidence type="ECO:0000256" key="5">
    <source>
        <dbReference type="ARBA" id="ARBA00022729"/>
    </source>
</evidence>
<reference evidence="9 10" key="1">
    <citation type="submission" date="2024-01" db="EMBL/GenBank/DDBJ databases">
        <title>The complete chloroplast genome sequence of Lithospermum erythrorhizon: insights into the phylogenetic relationship among Boraginaceae species and the maternal lineages of purple gromwells.</title>
        <authorList>
            <person name="Okada T."/>
            <person name="Watanabe K."/>
        </authorList>
    </citation>
    <scope>NUCLEOTIDE SEQUENCE [LARGE SCALE GENOMIC DNA]</scope>
</reference>
<dbReference type="GO" id="GO:0071949">
    <property type="term" value="F:FAD binding"/>
    <property type="evidence" value="ECO:0007669"/>
    <property type="project" value="InterPro"/>
</dbReference>
<organism evidence="9 10">
    <name type="scientific">Lithospermum erythrorhizon</name>
    <name type="common">Purple gromwell</name>
    <name type="synonym">Lithospermum officinale var. erythrorhizon</name>
    <dbReference type="NCBI Taxonomy" id="34254"/>
    <lineage>
        <taxon>Eukaryota</taxon>
        <taxon>Viridiplantae</taxon>
        <taxon>Streptophyta</taxon>
        <taxon>Embryophyta</taxon>
        <taxon>Tracheophyta</taxon>
        <taxon>Spermatophyta</taxon>
        <taxon>Magnoliopsida</taxon>
        <taxon>eudicotyledons</taxon>
        <taxon>Gunneridae</taxon>
        <taxon>Pentapetalae</taxon>
        <taxon>asterids</taxon>
        <taxon>lamiids</taxon>
        <taxon>Boraginales</taxon>
        <taxon>Boraginaceae</taxon>
        <taxon>Boraginoideae</taxon>
        <taxon>Lithospermeae</taxon>
        <taxon>Lithospermum</taxon>
    </lineage>
</organism>
<accession>A0AAV3Q3J1</accession>
<dbReference type="InterPro" id="IPR012951">
    <property type="entry name" value="BBE"/>
</dbReference>
<gene>
    <name evidence="9" type="ORF">LIER_15582</name>
</gene>
<dbReference type="Pfam" id="PF08031">
    <property type="entry name" value="BBE"/>
    <property type="match status" value="1"/>
</dbReference>
<dbReference type="Gene3D" id="3.30.465.10">
    <property type="match status" value="1"/>
</dbReference>
<evidence type="ECO:0000256" key="4">
    <source>
        <dbReference type="ARBA" id="ARBA00022630"/>
    </source>
</evidence>
<comment type="pathway">
    <text evidence="1">Alkaloid biosynthesis.</text>
</comment>
<keyword evidence="7" id="KW-0325">Glycoprotein</keyword>
<keyword evidence="5" id="KW-0732">Signal</keyword>
<evidence type="ECO:0000313" key="9">
    <source>
        <dbReference type="EMBL" id="GAA0158609.1"/>
    </source>
</evidence>
<keyword evidence="10" id="KW-1185">Reference proteome</keyword>
<name>A0AAV3Q3J1_LITER</name>
<evidence type="ECO:0000256" key="7">
    <source>
        <dbReference type="ARBA" id="ARBA00023180"/>
    </source>
</evidence>
<dbReference type="EMBL" id="BAABME010003391">
    <property type="protein sequence ID" value="GAA0158609.1"/>
    <property type="molecule type" value="Genomic_DNA"/>
</dbReference>
<dbReference type="GO" id="GO:0016491">
    <property type="term" value="F:oxidoreductase activity"/>
    <property type="evidence" value="ECO:0007669"/>
    <property type="project" value="InterPro"/>
</dbReference>
<dbReference type="InterPro" id="IPR016166">
    <property type="entry name" value="FAD-bd_PCMH"/>
</dbReference>
<comment type="caution">
    <text evidence="9">The sequence shown here is derived from an EMBL/GenBank/DDBJ whole genome shotgun (WGS) entry which is preliminary data.</text>
</comment>
<dbReference type="Proteomes" id="UP001454036">
    <property type="component" value="Unassembled WGS sequence"/>
</dbReference>
<protein>
    <recommendedName>
        <fullName evidence="8">FAD-binding PCMH-type domain-containing protein</fullName>
    </recommendedName>
</protein>
<dbReference type="Gene3D" id="3.40.462.20">
    <property type="match status" value="1"/>
</dbReference>
<evidence type="ECO:0000256" key="6">
    <source>
        <dbReference type="ARBA" id="ARBA00022827"/>
    </source>
</evidence>
<dbReference type="Pfam" id="PF01565">
    <property type="entry name" value="FAD_binding_4"/>
    <property type="match status" value="1"/>
</dbReference>
<evidence type="ECO:0000256" key="3">
    <source>
        <dbReference type="ARBA" id="ARBA00022589"/>
    </source>
</evidence>
<dbReference type="InterPro" id="IPR006094">
    <property type="entry name" value="Oxid_FAD_bind_N"/>
</dbReference>
<dbReference type="PROSITE" id="PS51387">
    <property type="entry name" value="FAD_PCMH"/>
    <property type="match status" value="1"/>
</dbReference>
<keyword evidence="4" id="KW-0285">Flavoprotein</keyword>
<evidence type="ECO:0000313" key="10">
    <source>
        <dbReference type="Proteomes" id="UP001454036"/>
    </source>
</evidence>
<proteinExistence type="inferred from homology"/>